<dbReference type="InterPro" id="IPR045633">
    <property type="entry name" value="DUF6414"/>
</dbReference>
<dbReference type="Proteomes" id="UP001646157">
    <property type="component" value="Unassembled WGS sequence"/>
</dbReference>
<sequence>MFKNLIYFDSTKVAEYGAVLEGKKHVAIKNVKVNSGKSLNAKVPVVSGGINKSNEMEGEIVDNLILDCNEFEELLVSKSKDNYFDFLENECDAETIPRTSIVRFEGGFSIPSEFDMMDLINKFKPMLTSSMNLQNAQEEEIFNKLFSKESTKIPAFFECSNFEERVGFSKLNSNNLCYELEHLEDFEDEEVTIIAKVLSRKDITDKPIVVFDIMKDLFSLSRGIRRQMGDNEIDGIPNIKSDENIIILEVLTIYQ</sequence>
<evidence type="ECO:0000313" key="2">
    <source>
        <dbReference type="Proteomes" id="UP001646157"/>
    </source>
</evidence>
<organism evidence="1 2">
    <name type="scientific">Rossellomorea pakistanensis</name>
    <dbReference type="NCBI Taxonomy" id="992288"/>
    <lineage>
        <taxon>Bacteria</taxon>
        <taxon>Bacillati</taxon>
        <taxon>Bacillota</taxon>
        <taxon>Bacilli</taxon>
        <taxon>Bacillales</taxon>
        <taxon>Bacillaceae</taxon>
        <taxon>Rossellomorea</taxon>
    </lineage>
</organism>
<evidence type="ECO:0000313" key="1">
    <source>
        <dbReference type="EMBL" id="MBM7587935.1"/>
    </source>
</evidence>
<proteinExistence type="predicted"/>
<dbReference type="RefSeq" id="WP_205175169.1">
    <property type="nucleotide sequence ID" value="NZ_JAFBDZ010000006.1"/>
</dbReference>
<protein>
    <submittedName>
        <fullName evidence="1">Uncharacterized protein</fullName>
    </submittedName>
</protein>
<gene>
    <name evidence="1" type="ORF">JOC86_004510</name>
</gene>
<dbReference type="Pfam" id="PF19952">
    <property type="entry name" value="DUF6414"/>
    <property type="match status" value="1"/>
</dbReference>
<accession>A0ABS2NJF1</accession>
<dbReference type="EMBL" id="JAFBDZ010000006">
    <property type="protein sequence ID" value="MBM7587935.1"/>
    <property type="molecule type" value="Genomic_DNA"/>
</dbReference>
<name>A0ABS2NJF1_9BACI</name>
<comment type="caution">
    <text evidence="1">The sequence shown here is derived from an EMBL/GenBank/DDBJ whole genome shotgun (WGS) entry which is preliminary data.</text>
</comment>
<reference evidence="1 2" key="1">
    <citation type="submission" date="2021-01" db="EMBL/GenBank/DDBJ databases">
        <title>Genomic Encyclopedia of Type Strains, Phase IV (KMG-IV): sequencing the most valuable type-strain genomes for metagenomic binning, comparative biology and taxonomic classification.</title>
        <authorList>
            <person name="Goeker M."/>
        </authorList>
    </citation>
    <scope>NUCLEOTIDE SEQUENCE [LARGE SCALE GENOMIC DNA]</scope>
    <source>
        <strain evidence="1 2">DSM 24834</strain>
    </source>
</reference>
<keyword evidence="2" id="KW-1185">Reference proteome</keyword>